<dbReference type="InterPro" id="IPR010718">
    <property type="entry name" value="DUF1294"/>
</dbReference>
<accession>A0ABW5Z7T2</accession>
<dbReference type="RefSeq" id="WP_379806230.1">
    <property type="nucleotide sequence ID" value="NZ_JBHUOL010000012.1"/>
</dbReference>
<feature type="transmembrane region" description="Helical" evidence="1">
    <location>
        <begin position="38"/>
        <end position="57"/>
    </location>
</feature>
<name>A0ABW5Z7T2_9FLAO</name>
<keyword evidence="3" id="KW-1185">Reference proteome</keyword>
<dbReference type="Pfam" id="PF06961">
    <property type="entry name" value="DUF1294"/>
    <property type="match status" value="1"/>
</dbReference>
<keyword evidence="1" id="KW-0812">Transmembrane</keyword>
<sequence length="92" mass="10601">MPFVIILILLLNLITFIIFGYDKQLAKNRTNRISERSLFLLMVFGGIIGGILGMLVFRHKTNKNSFKLVVFGIVILQLALLYFGLDFFKRFS</sequence>
<dbReference type="Proteomes" id="UP001597549">
    <property type="component" value="Unassembled WGS sequence"/>
</dbReference>
<proteinExistence type="predicted"/>
<evidence type="ECO:0000313" key="3">
    <source>
        <dbReference type="Proteomes" id="UP001597549"/>
    </source>
</evidence>
<organism evidence="2 3">
    <name type="scientific">Flavobacterium ardleyense</name>
    <dbReference type="NCBI Taxonomy" id="2038737"/>
    <lineage>
        <taxon>Bacteria</taxon>
        <taxon>Pseudomonadati</taxon>
        <taxon>Bacteroidota</taxon>
        <taxon>Flavobacteriia</taxon>
        <taxon>Flavobacteriales</taxon>
        <taxon>Flavobacteriaceae</taxon>
        <taxon>Flavobacterium</taxon>
    </lineage>
</organism>
<reference evidence="3" key="1">
    <citation type="journal article" date="2019" name="Int. J. Syst. Evol. Microbiol.">
        <title>The Global Catalogue of Microorganisms (GCM) 10K type strain sequencing project: providing services to taxonomists for standard genome sequencing and annotation.</title>
        <authorList>
            <consortium name="The Broad Institute Genomics Platform"/>
            <consortium name="The Broad Institute Genome Sequencing Center for Infectious Disease"/>
            <person name="Wu L."/>
            <person name="Ma J."/>
        </authorList>
    </citation>
    <scope>NUCLEOTIDE SEQUENCE [LARGE SCALE GENOMIC DNA]</scope>
    <source>
        <strain evidence="3">KCTC 52644</strain>
    </source>
</reference>
<dbReference type="InterPro" id="IPR012156">
    <property type="entry name" value="Cold_shock_CspA"/>
</dbReference>
<protein>
    <submittedName>
        <fullName evidence="2">DUF1294 domain-containing protein</fullName>
    </submittedName>
</protein>
<feature type="transmembrane region" description="Helical" evidence="1">
    <location>
        <begin position="69"/>
        <end position="88"/>
    </location>
</feature>
<evidence type="ECO:0000313" key="2">
    <source>
        <dbReference type="EMBL" id="MFD2908575.1"/>
    </source>
</evidence>
<comment type="caution">
    <text evidence="2">The sequence shown here is derived from an EMBL/GenBank/DDBJ whole genome shotgun (WGS) entry which is preliminary data.</text>
</comment>
<dbReference type="PIRSF" id="PIRSF002599">
    <property type="entry name" value="Cold_shock_A"/>
    <property type="match status" value="1"/>
</dbReference>
<feature type="transmembrane region" description="Helical" evidence="1">
    <location>
        <begin position="6"/>
        <end position="26"/>
    </location>
</feature>
<gene>
    <name evidence="2" type="ORF">ACFSX9_07480</name>
</gene>
<dbReference type="EMBL" id="JBHUOL010000012">
    <property type="protein sequence ID" value="MFD2908575.1"/>
    <property type="molecule type" value="Genomic_DNA"/>
</dbReference>
<evidence type="ECO:0000256" key="1">
    <source>
        <dbReference type="SAM" id="Phobius"/>
    </source>
</evidence>
<keyword evidence="1" id="KW-0472">Membrane</keyword>
<keyword evidence="1" id="KW-1133">Transmembrane helix</keyword>